<reference evidence="3 4" key="1">
    <citation type="submission" date="2016-09" db="EMBL/GenBank/DDBJ databases">
        <authorList>
            <person name="Capua I."/>
            <person name="De Benedictis P."/>
            <person name="Joannis T."/>
            <person name="Lombin L.H."/>
            <person name="Cattoli G."/>
        </authorList>
    </citation>
    <scope>NUCLEOTIDE SEQUENCE [LARGE SCALE GENOMIC DNA]</scope>
    <source>
        <strain evidence="3 4">A7P-90m</strain>
    </source>
</reference>
<dbReference type="InterPro" id="IPR036890">
    <property type="entry name" value="HATPase_C_sf"/>
</dbReference>
<dbReference type="PROSITE" id="PS50109">
    <property type="entry name" value="HIS_KIN"/>
    <property type="match status" value="1"/>
</dbReference>
<dbReference type="OrthoDB" id="9767435at2"/>
<keyword evidence="1" id="KW-1133">Transmembrane helix</keyword>
<accession>A0A1G6P4I0</accession>
<feature type="transmembrane region" description="Helical" evidence="1">
    <location>
        <begin position="249"/>
        <end position="269"/>
    </location>
</feature>
<dbReference type="Pfam" id="PF07695">
    <property type="entry name" value="7TMR-DISM_7TM"/>
    <property type="match status" value="1"/>
</dbReference>
<dbReference type="Pfam" id="PF02518">
    <property type="entry name" value="HATPase_c"/>
    <property type="match status" value="1"/>
</dbReference>
<keyword evidence="3" id="KW-0418">Kinase</keyword>
<feature type="domain" description="Histidine kinase" evidence="2">
    <location>
        <begin position="461"/>
        <end position="654"/>
    </location>
</feature>
<keyword evidence="4" id="KW-1185">Reference proteome</keyword>
<dbReference type="STRING" id="1640674.SAMN05216323_104821"/>
<feature type="transmembrane region" description="Helical" evidence="1">
    <location>
        <begin position="310"/>
        <end position="333"/>
    </location>
</feature>
<proteinExistence type="predicted"/>
<evidence type="ECO:0000313" key="3">
    <source>
        <dbReference type="EMBL" id="SDC74888.1"/>
    </source>
</evidence>
<dbReference type="InterPro" id="IPR011622">
    <property type="entry name" value="7TMR_DISM_rcpt_extracell_dom2"/>
</dbReference>
<dbReference type="SMART" id="SM00387">
    <property type="entry name" value="HATPase_c"/>
    <property type="match status" value="1"/>
</dbReference>
<feature type="transmembrane region" description="Helical" evidence="1">
    <location>
        <begin position="189"/>
        <end position="210"/>
    </location>
</feature>
<keyword evidence="1" id="KW-0472">Membrane</keyword>
<dbReference type="RefSeq" id="WP_092439418.1">
    <property type="nucleotide sequence ID" value="NZ_FMYP01000048.1"/>
</dbReference>
<keyword evidence="1" id="KW-0812">Transmembrane</keyword>
<dbReference type="Gene3D" id="3.30.450.20">
    <property type="entry name" value="PAS domain"/>
    <property type="match status" value="1"/>
</dbReference>
<dbReference type="InterPro" id="IPR003594">
    <property type="entry name" value="HATPase_dom"/>
</dbReference>
<feature type="transmembrane region" description="Helical" evidence="1">
    <location>
        <begin position="217"/>
        <end position="237"/>
    </location>
</feature>
<dbReference type="Pfam" id="PF07696">
    <property type="entry name" value="7TMR-DISMED2"/>
    <property type="match status" value="1"/>
</dbReference>
<protein>
    <submittedName>
        <fullName evidence="3">Two-component sensor histidine kinase, contains HisKA and HATPase domains</fullName>
    </submittedName>
</protein>
<dbReference type="InterPro" id="IPR005467">
    <property type="entry name" value="His_kinase_dom"/>
</dbReference>
<feature type="transmembrane region" description="Helical" evidence="1">
    <location>
        <begin position="373"/>
        <end position="395"/>
    </location>
</feature>
<name>A0A1G6P4I0_9BACT</name>
<organism evidence="3 4">
    <name type="scientific">Williamwhitmania taraxaci</name>
    <dbReference type="NCBI Taxonomy" id="1640674"/>
    <lineage>
        <taxon>Bacteria</taxon>
        <taxon>Pseudomonadati</taxon>
        <taxon>Bacteroidota</taxon>
        <taxon>Bacteroidia</taxon>
        <taxon>Bacteroidales</taxon>
        <taxon>Williamwhitmaniaceae</taxon>
        <taxon>Williamwhitmania</taxon>
    </lineage>
</organism>
<feature type="transmembrane region" description="Helical" evidence="1">
    <location>
        <begin position="281"/>
        <end position="304"/>
    </location>
</feature>
<evidence type="ECO:0000313" key="4">
    <source>
        <dbReference type="Proteomes" id="UP000199452"/>
    </source>
</evidence>
<evidence type="ECO:0000256" key="1">
    <source>
        <dbReference type="SAM" id="Phobius"/>
    </source>
</evidence>
<dbReference type="PANTHER" id="PTHR43065">
    <property type="entry name" value="SENSOR HISTIDINE KINASE"/>
    <property type="match status" value="1"/>
</dbReference>
<dbReference type="EMBL" id="FMYP01000048">
    <property type="protein sequence ID" value="SDC74888.1"/>
    <property type="molecule type" value="Genomic_DNA"/>
</dbReference>
<evidence type="ECO:0000259" key="2">
    <source>
        <dbReference type="PROSITE" id="PS50109"/>
    </source>
</evidence>
<dbReference type="Gene3D" id="3.30.565.10">
    <property type="entry name" value="Histidine kinase-like ATPase, C-terminal domain"/>
    <property type="match status" value="1"/>
</dbReference>
<dbReference type="SUPFAM" id="SSF55874">
    <property type="entry name" value="ATPase domain of HSP90 chaperone/DNA topoisomerase II/histidine kinase"/>
    <property type="match status" value="1"/>
</dbReference>
<gene>
    <name evidence="3" type="ORF">SAMN05216323_104821</name>
</gene>
<dbReference type="GO" id="GO:0016301">
    <property type="term" value="F:kinase activity"/>
    <property type="evidence" value="ECO:0007669"/>
    <property type="project" value="UniProtKB-KW"/>
</dbReference>
<dbReference type="PANTHER" id="PTHR43065:SF23">
    <property type="entry name" value="SENSOR HISTIDINE KINASE PDTAS"/>
    <property type="match status" value="1"/>
</dbReference>
<feature type="transmembrane region" description="Helical" evidence="1">
    <location>
        <begin position="345"/>
        <end position="367"/>
    </location>
</feature>
<dbReference type="InterPro" id="IPR011623">
    <property type="entry name" value="7TMR_DISM_rcpt_extracell_dom1"/>
</dbReference>
<keyword evidence="3" id="KW-0808">Transferase</keyword>
<dbReference type="AlphaFoldDB" id="A0A1G6P4I0"/>
<dbReference type="Proteomes" id="UP000199452">
    <property type="component" value="Unassembled WGS sequence"/>
</dbReference>
<dbReference type="Gene3D" id="2.60.40.2380">
    <property type="match status" value="1"/>
</dbReference>
<sequence length="660" mass="75657">MSVRKYVNRYLLLLGIVLIPTTTFSQNILDIRSHNQITEGIPLEDYLSVYEDVEDTTNLTTLLHNPDLFNPLLGFKGKNPVSKYYLKFTISNKTSEQIDLALTFKNLTYVELYILDGNRIVKHKLSGTFQKADSINFTDSRTHFELMFGANTTTNILLVVKHTKHHMPPLNFVVREMQSHLKAKYTKQIYDFFILGAFFIFIILSILSFAFTRNKHYLWLTIYSLGMTSYGFLLNGYMLDAVFPNHAPIVWSIIAFLPNISSIGIILLIKDFFKLKTVTPFLNILLTWLVGSIIIQAFVSYSIIVIYSNYLFASKINVLWFSFQNIIVLVVAFKVWRNLHLPQRIFAIAAIAHAGLFIGGATLFFLLRERSNQILSIINDLGGVFVISFSTIAVAEQMRSSETEKYHALKSMDELRLKQNQFLEETVTIRTQELIIANSSLNEQKIELQNRNEKIEILLKEIHHRVKNNLQLISSLLELHLKKDSDDKLVSIIADGQNRVKAMSLIHQMLFQDENLAIISMEDYIYKLLEQVKTTYTSPRATEVIVDCHGIQFDLDTAIPLGLIINELVTNAFKYALYFSEYPKLSITLQKQTNEDYVLAVYDNGPGLPTNFDFQNNEGIGLHIIPRLCKQLHGSFSNSFNQGTTFTVTFKDTLTRKLTL</sequence>
<dbReference type="Pfam" id="PF07568">
    <property type="entry name" value="HisKA_2"/>
    <property type="match status" value="1"/>
</dbReference>
<dbReference type="InterPro" id="IPR011495">
    <property type="entry name" value="Sig_transdc_His_kin_sub2_dim/P"/>
</dbReference>